<evidence type="ECO:0000313" key="6">
    <source>
        <dbReference type="Proteomes" id="UP001159427"/>
    </source>
</evidence>
<dbReference type="Gene3D" id="1.25.40.20">
    <property type="entry name" value="Ankyrin repeat-containing domain"/>
    <property type="match status" value="1"/>
</dbReference>
<dbReference type="InterPro" id="IPR036770">
    <property type="entry name" value="Ankyrin_rpt-contain_sf"/>
</dbReference>
<dbReference type="PANTHER" id="PTHR24171">
    <property type="entry name" value="ANKYRIN REPEAT DOMAIN-CONTAINING PROTEIN 39-RELATED"/>
    <property type="match status" value="1"/>
</dbReference>
<feature type="non-terminal residue" evidence="5">
    <location>
        <position position="1"/>
    </location>
</feature>
<name>A0ABN8M4N4_9CNID</name>
<dbReference type="Proteomes" id="UP001159427">
    <property type="component" value="Unassembled WGS sequence"/>
</dbReference>
<dbReference type="EMBL" id="CALNXI010000310">
    <property type="protein sequence ID" value="CAH3024592.1"/>
    <property type="molecule type" value="Genomic_DNA"/>
</dbReference>
<accession>A0ABN8M4N4</accession>
<evidence type="ECO:0000256" key="4">
    <source>
        <dbReference type="SAM" id="MobiDB-lite"/>
    </source>
</evidence>
<comment type="caution">
    <text evidence="5">The sequence shown here is derived from an EMBL/GenBank/DDBJ whole genome shotgun (WGS) entry which is preliminary data.</text>
</comment>
<dbReference type="SUPFAM" id="SSF48403">
    <property type="entry name" value="Ankyrin repeat"/>
    <property type="match status" value="1"/>
</dbReference>
<dbReference type="PROSITE" id="PS50088">
    <property type="entry name" value="ANK_REPEAT"/>
    <property type="match status" value="1"/>
</dbReference>
<dbReference type="PROSITE" id="PS50297">
    <property type="entry name" value="ANK_REP_REGION"/>
    <property type="match status" value="1"/>
</dbReference>
<evidence type="ECO:0000313" key="5">
    <source>
        <dbReference type="EMBL" id="CAH3024592.1"/>
    </source>
</evidence>
<protein>
    <submittedName>
        <fullName evidence="5">Uncharacterized protein</fullName>
    </submittedName>
</protein>
<keyword evidence="2 3" id="KW-0040">ANK repeat</keyword>
<evidence type="ECO:0000256" key="3">
    <source>
        <dbReference type="PROSITE-ProRule" id="PRU00023"/>
    </source>
</evidence>
<evidence type="ECO:0000256" key="1">
    <source>
        <dbReference type="ARBA" id="ARBA00022737"/>
    </source>
</evidence>
<dbReference type="InterPro" id="IPR002110">
    <property type="entry name" value="Ankyrin_rpt"/>
</dbReference>
<evidence type="ECO:0000256" key="2">
    <source>
        <dbReference type="ARBA" id="ARBA00023043"/>
    </source>
</evidence>
<reference evidence="5 6" key="1">
    <citation type="submission" date="2022-05" db="EMBL/GenBank/DDBJ databases">
        <authorList>
            <consortium name="Genoscope - CEA"/>
            <person name="William W."/>
        </authorList>
    </citation>
    <scope>NUCLEOTIDE SEQUENCE [LARGE SCALE GENOMIC DNA]</scope>
</reference>
<feature type="region of interest" description="Disordered" evidence="4">
    <location>
        <begin position="86"/>
        <end position="121"/>
    </location>
</feature>
<proteinExistence type="predicted"/>
<dbReference type="Pfam" id="PF13857">
    <property type="entry name" value="Ank_5"/>
    <property type="match status" value="1"/>
</dbReference>
<keyword evidence="1" id="KW-0677">Repeat</keyword>
<gene>
    <name evidence="5" type="ORF">PEVE_00023393</name>
</gene>
<organism evidence="5 6">
    <name type="scientific">Porites evermanni</name>
    <dbReference type="NCBI Taxonomy" id="104178"/>
    <lineage>
        <taxon>Eukaryota</taxon>
        <taxon>Metazoa</taxon>
        <taxon>Cnidaria</taxon>
        <taxon>Anthozoa</taxon>
        <taxon>Hexacorallia</taxon>
        <taxon>Scleractinia</taxon>
        <taxon>Fungiina</taxon>
        <taxon>Poritidae</taxon>
        <taxon>Porites</taxon>
    </lineage>
</organism>
<feature type="repeat" description="ANK" evidence="3">
    <location>
        <begin position="23"/>
        <end position="52"/>
    </location>
</feature>
<keyword evidence="6" id="KW-1185">Reference proteome</keyword>
<feature type="compositionally biased region" description="Low complexity" evidence="4">
    <location>
        <begin position="92"/>
        <end position="113"/>
    </location>
</feature>
<sequence length="175" mass="18325">VDIASLLIKHNTDVNATDRWLFTPLHEASQKRRTQLCALLLAHGADPTMKNQEGQTALDLATAEDVKCLLSVAMMAYVAPATPNVTSPHATPNSSNSSPLSPANASLLANSPAGSGDGAVNKRSISEAQGAGDTRIILPGHPGLDLDVGEFLDSLQLNNVNDIFEKEQVSIAFGG</sequence>